<dbReference type="PROSITE" id="PS51296">
    <property type="entry name" value="RIESKE"/>
    <property type="match status" value="1"/>
</dbReference>
<protein>
    <submittedName>
        <fullName evidence="9">Rieske 2Fe-2S domain-containing protein</fullName>
    </submittedName>
</protein>
<evidence type="ECO:0000313" key="10">
    <source>
        <dbReference type="Proteomes" id="UP000664288"/>
    </source>
</evidence>
<dbReference type="SUPFAM" id="SSF55961">
    <property type="entry name" value="Bet v1-like"/>
    <property type="match status" value="1"/>
</dbReference>
<evidence type="ECO:0000256" key="6">
    <source>
        <dbReference type="ARBA" id="ARBA00023014"/>
    </source>
</evidence>
<keyword evidence="6" id="KW-0411">Iron-sulfur</keyword>
<evidence type="ECO:0000256" key="7">
    <source>
        <dbReference type="SAM" id="Phobius"/>
    </source>
</evidence>
<dbReference type="InterPro" id="IPR036922">
    <property type="entry name" value="Rieske_2Fe-2S_sf"/>
</dbReference>
<name>A0ABS3IYE2_9HYPH</name>
<dbReference type="InterPro" id="IPR001663">
    <property type="entry name" value="Rng_hydr_dOase-A"/>
</dbReference>
<dbReference type="PANTHER" id="PTHR43756:SF5">
    <property type="entry name" value="CHOLINE MONOOXYGENASE, CHLOROPLASTIC"/>
    <property type="match status" value="1"/>
</dbReference>
<gene>
    <name evidence="9" type="ORF">J1C47_02165</name>
</gene>
<evidence type="ECO:0000256" key="5">
    <source>
        <dbReference type="ARBA" id="ARBA00023004"/>
    </source>
</evidence>
<keyword evidence="7" id="KW-0472">Membrane</keyword>
<evidence type="ECO:0000313" key="9">
    <source>
        <dbReference type="EMBL" id="MBO0902434.1"/>
    </source>
</evidence>
<organism evidence="9 10">
    <name type="scientific">Jiella sonneratiae</name>
    <dbReference type="NCBI Taxonomy" id="2816856"/>
    <lineage>
        <taxon>Bacteria</taxon>
        <taxon>Pseudomonadati</taxon>
        <taxon>Pseudomonadota</taxon>
        <taxon>Alphaproteobacteria</taxon>
        <taxon>Hyphomicrobiales</taxon>
        <taxon>Aurantimonadaceae</taxon>
        <taxon>Jiella</taxon>
    </lineage>
</organism>
<keyword evidence="4" id="KW-0560">Oxidoreductase</keyword>
<comment type="caution">
    <text evidence="9">The sequence shown here is derived from an EMBL/GenBank/DDBJ whole genome shotgun (WGS) entry which is preliminary data.</text>
</comment>
<dbReference type="Gene3D" id="2.102.10.10">
    <property type="entry name" value="Rieske [2Fe-2S] iron-sulphur domain"/>
    <property type="match status" value="1"/>
</dbReference>
<evidence type="ECO:0000256" key="4">
    <source>
        <dbReference type="ARBA" id="ARBA00023002"/>
    </source>
</evidence>
<dbReference type="PANTHER" id="PTHR43756">
    <property type="entry name" value="CHOLINE MONOOXYGENASE, CHLOROPLASTIC"/>
    <property type="match status" value="1"/>
</dbReference>
<feature type="transmembrane region" description="Helical" evidence="7">
    <location>
        <begin position="271"/>
        <end position="292"/>
    </location>
</feature>
<feature type="domain" description="Rieske" evidence="8">
    <location>
        <begin position="53"/>
        <end position="160"/>
    </location>
</feature>
<dbReference type="CDD" id="cd03469">
    <property type="entry name" value="Rieske_RO_Alpha_N"/>
    <property type="match status" value="1"/>
</dbReference>
<evidence type="ECO:0000256" key="1">
    <source>
        <dbReference type="ARBA" id="ARBA00001962"/>
    </source>
</evidence>
<keyword evidence="3" id="KW-0479">Metal-binding</keyword>
<dbReference type="Proteomes" id="UP000664288">
    <property type="component" value="Unassembled WGS sequence"/>
</dbReference>
<dbReference type="InterPro" id="IPR017941">
    <property type="entry name" value="Rieske_2Fe-2S"/>
</dbReference>
<keyword evidence="7" id="KW-0812">Transmembrane</keyword>
<evidence type="ECO:0000256" key="2">
    <source>
        <dbReference type="ARBA" id="ARBA00022714"/>
    </source>
</evidence>
<reference evidence="9 10" key="1">
    <citation type="submission" date="2021-03" db="EMBL/GenBank/DDBJ databases">
        <title>Whole genome sequence of Jiella sp. MQZ13P-4.</title>
        <authorList>
            <person name="Tuo L."/>
        </authorList>
    </citation>
    <scope>NUCLEOTIDE SEQUENCE [LARGE SCALE GENOMIC DNA]</scope>
    <source>
        <strain evidence="9 10">MQZ13P-4</strain>
    </source>
</reference>
<keyword evidence="7" id="KW-1133">Transmembrane helix</keyword>
<proteinExistence type="predicted"/>
<keyword evidence="2" id="KW-0001">2Fe-2S</keyword>
<dbReference type="Gene3D" id="3.90.380.10">
    <property type="entry name" value="Naphthalene 1,2-dioxygenase Alpha Subunit, Chain A, domain 1"/>
    <property type="match status" value="2"/>
</dbReference>
<dbReference type="Pfam" id="PF00355">
    <property type="entry name" value="Rieske"/>
    <property type="match status" value="1"/>
</dbReference>
<evidence type="ECO:0000256" key="3">
    <source>
        <dbReference type="ARBA" id="ARBA00022723"/>
    </source>
</evidence>
<comment type="cofactor">
    <cofactor evidence="1">
        <name>Fe cation</name>
        <dbReference type="ChEBI" id="CHEBI:24875"/>
    </cofactor>
</comment>
<dbReference type="InterPro" id="IPR015879">
    <property type="entry name" value="Ring_hydroxy_dOase_asu_C_dom"/>
</dbReference>
<accession>A0ABS3IYE2</accession>
<dbReference type="PRINTS" id="PR00090">
    <property type="entry name" value="RNGDIOXGNASE"/>
</dbReference>
<keyword evidence="10" id="KW-1185">Reference proteome</keyword>
<dbReference type="RefSeq" id="WP_207349088.1">
    <property type="nucleotide sequence ID" value="NZ_JAFMPY010000002.1"/>
</dbReference>
<dbReference type="EMBL" id="JAFMPY010000002">
    <property type="protein sequence ID" value="MBO0902434.1"/>
    <property type="molecule type" value="Genomic_DNA"/>
</dbReference>
<keyword evidence="5" id="KW-0408">Iron</keyword>
<sequence length="397" mass="44033">MTIHDPKLSRSPADELAENVSVPFEAARAMPKSVYTSPDFLSLELEHIFAREWLCAGRADSLAAPGAYLTMEIAGEPVVVLRDREGKLRAMSNVCRHRMSTMLEGRGTVRSIVCPYHAWTYNLDGTLRGAPAMAANESFCRSDIALPQIRCEEWLGWIMVSLNPDAPSPAEGLKDVEALVGYLDMASYRETFREEHRWNTNWKVLGENFMESYHLPVCHSGTIGGSVDLMKMTCPTGTDAFNYHFIYKNDEVPLSLAHPANTTLVGDQRRITWLLSIYPALFITLTPGYFWYLSLHPDGPDHVKIVYGGGLSADYVNDPEAERHFATLKGLLDHVNDEDRGCTERVYKGLCGRLGDPGPLSHLERPNFEFAQYISRRVNAGAPDSAGAPDAAAPVLA</sequence>
<dbReference type="SUPFAM" id="SSF50022">
    <property type="entry name" value="ISP domain"/>
    <property type="match status" value="1"/>
</dbReference>
<evidence type="ECO:0000259" key="8">
    <source>
        <dbReference type="PROSITE" id="PS51296"/>
    </source>
</evidence>
<dbReference type="CDD" id="cd08885">
    <property type="entry name" value="RHO_alpha_C_1"/>
    <property type="match status" value="1"/>
</dbReference>
<dbReference type="Pfam" id="PF00848">
    <property type="entry name" value="Ring_hydroxyl_A"/>
    <property type="match status" value="1"/>
</dbReference>